<proteinExistence type="predicted"/>
<evidence type="ECO:0000256" key="1">
    <source>
        <dbReference type="SAM" id="MobiDB-lite"/>
    </source>
</evidence>
<gene>
    <name evidence="2" type="ORF">EYF80_026505</name>
</gene>
<organism evidence="2 3">
    <name type="scientific">Liparis tanakae</name>
    <name type="common">Tanaka's snailfish</name>
    <dbReference type="NCBI Taxonomy" id="230148"/>
    <lineage>
        <taxon>Eukaryota</taxon>
        <taxon>Metazoa</taxon>
        <taxon>Chordata</taxon>
        <taxon>Craniata</taxon>
        <taxon>Vertebrata</taxon>
        <taxon>Euteleostomi</taxon>
        <taxon>Actinopterygii</taxon>
        <taxon>Neopterygii</taxon>
        <taxon>Teleostei</taxon>
        <taxon>Neoteleostei</taxon>
        <taxon>Acanthomorphata</taxon>
        <taxon>Eupercaria</taxon>
        <taxon>Perciformes</taxon>
        <taxon>Cottioidei</taxon>
        <taxon>Cottales</taxon>
        <taxon>Liparidae</taxon>
        <taxon>Liparis</taxon>
    </lineage>
</organism>
<accession>A0A4Z2HEC6</accession>
<reference evidence="2 3" key="1">
    <citation type="submission" date="2019-03" db="EMBL/GenBank/DDBJ databases">
        <title>First draft genome of Liparis tanakae, snailfish: a comprehensive survey of snailfish specific genes.</title>
        <authorList>
            <person name="Kim W."/>
            <person name="Song I."/>
            <person name="Jeong J.-H."/>
            <person name="Kim D."/>
            <person name="Kim S."/>
            <person name="Ryu S."/>
            <person name="Song J.Y."/>
            <person name="Lee S.K."/>
        </authorList>
    </citation>
    <scope>NUCLEOTIDE SEQUENCE [LARGE SCALE GENOMIC DNA]</scope>
    <source>
        <tissue evidence="2">Muscle</tissue>
    </source>
</reference>
<feature type="region of interest" description="Disordered" evidence="1">
    <location>
        <begin position="38"/>
        <end position="58"/>
    </location>
</feature>
<evidence type="ECO:0000313" key="3">
    <source>
        <dbReference type="Proteomes" id="UP000314294"/>
    </source>
</evidence>
<sequence>MPFAKASLANWQVQPIGLSRCARPGMILSSALRSHLGAGNRDGETLGNGSPLSQPHTEPCVCAGSWAD</sequence>
<dbReference type="AlphaFoldDB" id="A0A4Z2HEC6"/>
<evidence type="ECO:0000313" key="2">
    <source>
        <dbReference type="EMBL" id="TNN63254.1"/>
    </source>
</evidence>
<name>A0A4Z2HEC6_9TELE</name>
<comment type="caution">
    <text evidence="2">The sequence shown here is derived from an EMBL/GenBank/DDBJ whole genome shotgun (WGS) entry which is preliminary data.</text>
</comment>
<keyword evidence="3" id="KW-1185">Reference proteome</keyword>
<feature type="compositionally biased region" description="Polar residues" evidence="1">
    <location>
        <begin position="47"/>
        <end position="56"/>
    </location>
</feature>
<protein>
    <submittedName>
        <fullName evidence="2">Uncharacterized protein</fullName>
    </submittedName>
</protein>
<dbReference type="Proteomes" id="UP000314294">
    <property type="component" value="Unassembled WGS sequence"/>
</dbReference>
<dbReference type="EMBL" id="SRLO01000277">
    <property type="protein sequence ID" value="TNN63254.1"/>
    <property type="molecule type" value="Genomic_DNA"/>
</dbReference>